<dbReference type="InterPro" id="IPR036047">
    <property type="entry name" value="F-box-like_dom_sf"/>
</dbReference>
<organism evidence="2 3">
    <name type="scientific">Armillaria luteobubalina</name>
    <dbReference type="NCBI Taxonomy" id="153913"/>
    <lineage>
        <taxon>Eukaryota</taxon>
        <taxon>Fungi</taxon>
        <taxon>Dikarya</taxon>
        <taxon>Basidiomycota</taxon>
        <taxon>Agaricomycotina</taxon>
        <taxon>Agaricomycetes</taxon>
        <taxon>Agaricomycetidae</taxon>
        <taxon>Agaricales</taxon>
        <taxon>Marasmiineae</taxon>
        <taxon>Physalacriaceae</taxon>
        <taxon>Armillaria</taxon>
    </lineage>
</organism>
<keyword evidence="3" id="KW-1185">Reference proteome</keyword>
<gene>
    <name evidence="2" type="ORF">EDD18DRAFT_1273677</name>
</gene>
<dbReference type="AlphaFoldDB" id="A0AA39QS17"/>
<dbReference type="Gene3D" id="1.20.1280.50">
    <property type="match status" value="1"/>
</dbReference>
<name>A0AA39QS17_9AGAR</name>
<feature type="domain" description="F-box" evidence="1">
    <location>
        <begin position="61"/>
        <end position="110"/>
    </location>
</feature>
<proteinExistence type="predicted"/>
<dbReference type="CDD" id="cd09917">
    <property type="entry name" value="F-box_SF"/>
    <property type="match status" value="1"/>
</dbReference>
<dbReference type="SUPFAM" id="SSF81383">
    <property type="entry name" value="F-box domain"/>
    <property type="match status" value="1"/>
</dbReference>
<protein>
    <recommendedName>
        <fullName evidence="1">F-box domain-containing protein</fullName>
    </recommendedName>
</protein>
<dbReference type="InterPro" id="IPR001810">
    <property type="entry name" value="F-box_dom"/>
</dbReference>
<dbReference type="EMBL" id="JAUEPU010000001">
    <property type="protein sequence ID" value="KAK0506678.1"/>
    <property type="molecule type" value="Genomic_DNA"/>
</dbReference>
<dbReference type="PROSITE" id="PS50181">
    <property type="entry name" value="FBOX"/>
    <property type="match status" value="1"/>
</dbReference>
<evidence type="ECO:0000313" key="3">
    <source>
        <dbReference type="Proteomes" id="UP001175228"/>
    </source>
</evidence>
<evidence type="ECO:0000313" key="2">
    <source>
        <dbReference type="EMBL" id="KAK0506678.1"/>
    </source>
</evidence>
<sequence length="262" mass="30409">MPKSGHMHVLSDSIIPFLLNQILQSARHRVGGMTPKRVKLETSSNNANFRLVRIRADSSTTKNFMNLPLELWLEVFKLLHASDLLRLSRTNLQFRSVLMSRSSEIVWRTARSDIPKLPGPPPGLSEPAWANLAFDSTCHFCSRTGIRRIDFLFRVRTCGACTKKQVISDAVVFPKNENSNEYFLASRILFLIPTRMKKRRERTTGEHTVFLRRDFEQAKECYLSLPENEKEPYIERRCSYLKALKKHVVECQTWSTYMKAMK</sequence>
<dbReference type="Proteomes" id="UP001175228">
    <property type="component" value="Unassembled WGS sequence"/>
</dbReference>
<reference evidence="2" key="1">
    <citation type="submission" date="2023-06" db="EMBL/GenBank/DDBJ databases">
        <authorList>
            <consortium name="Lawrence Berkeley National Laboratory"/>
            <person name="Ahrendt S."/>
            <person name="Sahu N."/>
            <person name="Indic B."/>
            <person name="Wong-Bajracharya J."/>
            <person name="Merenyi Z."/>
            <person name="Ke H.-M."/>
            <person name="Monk M."/>
            <person name="Kocsube S."/>
            <person name="Drula E."/>
            <person name="Lipzen A."/>
            <person name="Balint B."/>
            <person name="Henrissat B."/>
            <person name="Andreopoulos B."/>
            <person name="Martin F.M."/>
            <person name="Harder C.B."/>
            <person name="Rigling D."/>
            <person name="Ford K.L."/>
            <person name="Foster G.D."/>
            <person name="Pangilinan J."/>
            <person name="Papanicolaou A."/>
            <person name="Barry K."/>
            <person name="LaButti K."/>
            <person name="Viragh M."/>
            <person name="Koriabine M."/>
            <person name="Yan M."/>
            <person name="Riley R."/>
            <person name="Champramary S."/>
            <person name="Plett K.L."/>
            <person name="Tsai I.J."/>
            <person name="Slot J."/>
            <person name="Sipos G."/>
            <person name="Plett J."/>
            <person name="Nagy L.G."/>
            <person name="Grigoriev I.V."/>
        </authorList>
    </citation>
    <scope>NUCLEOTIDE SEQUENCE</scope>
    <source>
        <strain evidence="2">HWK02</strain>
    </source>
</reference>
<comment type="caution">
    <text evidence="2">The sequence shown here is derived from an EMBL/GenBank/DDBJ whole genome shotgun (WGS) entry which is preliminary data.</text>
</comment>
<dbReference type="Pfam" id="PF12937">
    <property type="entry name" value="F-box-like"/>
    <property type="match status" value="1"/>
</dbReference>
<evidence type="ECO:0000259" key="1">
    <source>
        <dbReference type="PROSITE" id="PS50181"/>
    </source>
</evidence>
<accession>A0AA39QS17</accession>